<gene>
    <name evidence="1" type="ORF">JOC94_001542</name>
</gene>
<accession>A0ABS2R593</accession>
<name>A0ABS2R593_9BACI</name>
<dbReference type="EMBL" id="JAFBFH010000008">
    <property type="protein sequence ID" value="MBM7714570.1"/>
    <property type="molecule type" value="Genomic_DNA"/>
</dbReference>
<keyword evidence="2" id="KW-1185">Reference proteome</keyword>
<organism evidence="1 2">
    <name type="scientific">Siminovitchia thermophila</name>
    <dbReference type="NCBI Taxonomy" id="1245522"/>
    <lineage>
        <taxon>Bacteria</taxon>
        <taxon>Bacillati</taxon>
        <taxon>Bacillota</taxon>
        <taxon>Bacilli</taxon>
        <taxon>Bacillales</taxon>
        <taxon>Bacillaceae</taxon>
        <taxon>Siminovitchia</taxon>
    </lineage>
</organism>
<protein>
    <submittedName>
        <fullName evidence="1">Uncharacterized protein</fullName>
    </submittedName>
</protein>
<evidence type="ECO:0000313" key="1">
    <source>
        <dbReference type="EMBL" id="MBM7714570.1"/>
    </source>
</evidence>
<proteinExistence type="predicted"/>
<reference evidence="1 2" key="1">
    <citation type="submission" date="2021-01" db="EMBL/GenBank/DDBJ databases">
        <title>Genomic Encyclopedia of Type Strains, Phase IV (KMG-IV): sequencing the most valuable type-strain genomes for metagenomic binning, comparative biology and taxonomic classification.</title>
        <authorList>
            <person name="Goeker M."/>
        </authorList>
    </citation>
    <scope>NUCLEOTIDE SEQUENCE [LARGE SCALE GENOMIC DNA]</scope>
    <source>
        <strain evidence="1 2">DSM 105453</strain>
    </source>
</reference>
<evidence type="ECO:0000313" key="2">
    <source>
        <dbReference type="Proteomes" id="UP000823485"/>
    </source>
</evidence>
<comment type="caution">
    <text evidence="1">The sequence shown here is derived from an EMBL/GenBank/DDBJ whole genome shotgun (WGS) entry which is preliminary data.</text>
</comment>
<dbReference type="Proteomes" id="UP000823485">
    <property type="component" value="Unassembled WGS sequence"/>
</dbReference>
<sequence>MDQTITGAASGETVIYAAPKDSQSQAKGQKSNIRTFMYVILLTFGDWRDPIFFYVYNFKKGAITTWRKDAQLSAWLGKIK</sequence>